<sequence>MEDKNKTVAKPDDKSTSPKNETPNLPRPLTPWSSSGQASAFHNFGSTPTPSLPPASPHFYSCWFGSQMWNRPMQYGSLYQSRSFSNYPMMPTWIGQNSLLASANTMQRTSAENKTHLENQSNRSSTSNLTPKAKENEGSPSIQETNMGGLTRSVTSDSKETTVVVHDDKKDGGSTKESNNAKEQRKRKSEQTSSEISSLKTTKDIPSPKQQQTRMMPRTDNFEASSTDPNQNLHIDPNASAANPQLEKVESDHTKEQGKLKAMAKSSKRPRIKIIKSWIVNSEKRFQLKNIPSINQQQSSVAAGNGGGANNVTSIENRNSVQENTNIASDHFEANPTKLNRKLSTKLKASATNPQLVKEETDEAKEQRRRQSKKKSAKRSRIKMKMERERLNESIKNLDVENAALKKELHDLIDDCDKLIKNNDSLQDELNEMFGEETVMEVLNALSADLDADGDKNSNDS</sequence>
<feature type="compositionally biased region" description="Basic and acidic residues" evidence="6">
    <location>
        <begin position="157"/>
        <end position="183"/>
    </location>
</feature>
<reference evidence="8" key="1">
    <citation type="submission" date="2023-10" db="EMBL/GenBank/DDBJ databases">
        <authorList>
            <person name="Domelevo Entfellner J.-B."/>
        </authorList>
    </citation>
    <scope>NUCLEOTIDE SEQUENCE</scope>
</reference>
<organism evidence="8 9">
    <name type="scientific">Sphenostylis stenocarpa</name>
    <dbReference type="NCBI Taxonomy" id="92480"/>
    <lineage>
        <taxon>Eukaryota</taxon>
        <taxon>Viridiplantae</taxon>
        <taxon>Streptophyta</taxon>
        <taxon>Embryophyta</taxon>
        <taxon>Tracheophyta</taxon>
        <taxon>Spermatophyta</taxon>
        <taxon>Magnoliopsida</taxon>
        <taxon>eudicotyledons</taxon>
        <taxon>Gunneridae</taxon>
        <taxon>Pentapetalae</taxon>
        <taxon>rosids</taxon>
        <taxon>fabids</taxon>
        <taxon>Fabales</taxon>
        <taxon>Fabaceae</taxon>
        <taxon>Papilionoideae</taxon>
        <taxon>50 kb inversion clade</taxon>
        <taxon>NPAAA clade</taxon>
        <taxon>indigoferoid/millettioid clade</taxon>
        <taxon>Phaseoleae</taxon>
        <taxon>Sphenostylis</taxon>
    </lineage>
</organism>
<evidence type="ECO:0000259" key="7">
    <source>
        <dbReference type="PROSITE" id="PS50217"/>
    </source>
</evidence>
<keyword evidence="4" id="KW-0804">Transcription</keyword>
<dbReference type="InterPro" id="IPR045314">
    <property type="entry name" value="bZIP_plant_GBF1"/>
</dbReference>
<feature type="region of interest" description="Disordered" evidence="6">
    <location>
        <begin position="104"/>
        <end position="259"/>
    </location>
</feature>
<feature type="compositionally biased region" description="Polar residues" evidence="6">
    <location>
        <begin position="31"/>
        <end position="40"/>
    </location>
</feature>
<feature type="region of interest" description="Disordered" evidence="6">
    <location>
        <begin position="346"/>
        <end position="382"/>
    </location>
</feature>
<keyword evidence="9" id="KW-1185">Reference proteome</keyword>
<dbReference type="Gramene" id="rna-AYBTSS11_LOCUS6366">
    <property type="protein sequence ID" value="CAJ1933468.1"/>
    <property type="gene ID" value="gene-AYBTSS11_LOCUS6366"/>
</dbReference>
<feature type="region of interest" description="Disordered" evidence="6">
    <location>
        <begin position="1"/>
        <end position="49"/>
    </location>
</feature>
<feature type="compositionally biased region" description="Polar residues" evidence="6">
    <location>
        <begin position="138"/>
        <end position="156"/>
    </location>
</feature>
<dbReference type="InterPro" id="IPR004827">
    <property type="entry name" value="bZIP"/>
</dbReference>
<evidence type="ECO:0000256" key="1">
    <source>
        <dbReference type="ARBA" id="ARBA00004123"/>
    </source>
</evidence>
<accession>A0AA86S4W4</accession>
<feature type="compositionally biased region" description="Basic and acidic residues" evidence="6">
    <location>
        <begin position="247"/>
        <end position="259"/>
    </location>
</feature>
<evidence type="ECO:0000313" key="9">
    <source>
        <dbReference type="Proteomes" id="UP001189624"/>
    </source>
</evidence>
<protein>
    <recommendedName>
        <fullName evidence="7">BZIP domain-containing protein</fullName>
    </recommendedName>
</protein>
<keyword evidence="2" id="KW-0805">Transcription regulation</keyword>
<name>A0AA86S4W4_9FABA</name>
<feature type="compositionally biased region" description="Polar residues" evidence="6">
    <location>
        <begin position="118"/>
        <end position="130"/>
    </location>
</feature>
<dbReference type="AlphaFoldDB" id="A0AA86S4W4"/>
<feature type="compositionally biased region" description="Polar residues" evidence="6">
    <location>
        <begin position="191"/>
        <end position="200"/>
    </location>
</feature>
<dbReference type="CDD" id="cd14702">
    <property type="entry name" value="bZIP_plant_GBF1"/>
    <property type="match status" value="1"/>
</dbReference>
<comment type="subcellular location">
    <subcellularLocation>
        <location evidence="1">Nucleus</location>
    </subcellularLocation>
</comment>
<feature type="domain" description="BZIP" evidence="7">
    <location>
        <begin position="363"/>
        <end position="419"/>
    </location>
</feature>
<dbReference type="EMBL" id="OY731399">
    <property type="protein sequence ID" value="CAJ1933468.1"/>
    <property type="molecule type" value="Genomic_DNA"/>
</dbReference>
<dbReference type="PROSITE" id="PS50217">
    <property type="entry name" value="BZIP"/>
    <property type="match status" value="1"/>
</dbReference>
<dbReference type="Proteomes" id="UP001189624">
    <property type="component" value="Chromosome 2"/>
</dbReference>
<proteinExistence type="predicted"/>
<keyword evidence="3" id="KW-0238">DNA-binding</keyword>
<dbReference type="GO" id="GO:0003700">
    <property type="term" value="F:DNA-binding transcription factor activity"/>
    <property type="evidence" value="ECO:0007669"/>
    <property type="project" value="InterPro"/>
</dbReference>
<evidence type="ECO:0000313" key="8">
    <source>
        <dbReference type="EMBL" id="CAJ1933468.1"/>
    </source>
</evidence>
<evidence type="ECO:0000256" key="4">
    <source>
        <dbReference type="ARBA" id="ARBA00023163"/>
    </source>
</evidence>
<feature type="compositionally biased region" description="Basic and acidic residues" evidence="6">
    <location>
        <begin position="1"/>
        <end position="16"/>
    </location>
</feature>
<feature type="compositionally biased region" description="Polar residues" evidence="6">
    <location>
        <begin position="222"/>
        <end position="233"/>
    </location>
</feature>
<dbReference type="GO" id="GO:0003677">
    <property type="term" value="F:DNA binding"/>
    <property type="evidence" value="ECO:0007669"/>
    <property type="project" value="UniProtKB-KW"/>
</dbReference>
<gene>
    <name evidence="8" type="ORF">AYBTSS11_LOCUS6366</name>
</gene>
<dbReference type="Pfam" id="PF00170">
    <property type="entry name" value="bZIP_1"/>
    <property type="match status" value="1"/>
</dbReference>
<evidence type="ECO:0000256" key="5">
    <source>
        <dbReference type="ARBA" id="ARBA00023242"/>
    </source>
</evidence>
<evidence type="ECO:0000256" key="6">
    <source>
        <dbReference type="SAM" id="MobiDB-lite"/>
    </source>
</evidence>
<keyword evidence="5" id="KW-0539">Nucleus</keyword>
<dbReference type="GO" id="GO:0005634">
    <property type="term" value="C:nucleus"/>
    <property type="evidence" value="ECO:0007669"/>
    <property type="project" value="UniProtKB-SubCell"/>
</dbReference>
<evidence type="ECO:0000256" key="3">
    <source>
        <dbReference type="ARBA" id="ARBA00023125"/>
    </source>
</evidence>
<evidence type="ECO:0000256" key="2">
    <source>
        <dbReference type="ARBA" id="ARBA00023015"/>
    </source>
</evidence>
<feature type="compositionally biased region" description="Basic residues" evidence="6">
    <location>
        <begin position="367"/>
        <end position="382"/>
    </location>
</feature>